<protein>
    <recommendedName>
        <fullName evidence="4">Colicin import membrane protein</fullName>
    </recommendedName>
</protein>
<feature type="transmembrane region" description="Helical" evidence="1">
    <location>
        <begin position="20"/>
        <end position="42"/>
    </location>
</feature>
<dbReference type="EMBL" id="WVUH01000272">
    <property type="protein sequence ID" value="MBO4209185.1"/>
    <property type="molecule type" value="Genomic_DNA"/>
</dbReference>
<evidence type="ECO:0000256" key="1">
    <source>
        <dbReference type="SAM" id="Phobius"/>
    </source>
</evidence>
<evidence type="ECO:0000313" key="3">
    <source>
        <dbReference type="Proteomes" id="UP000823521"/>
    </source>
</evidence>
<proteinExistence type="predicted"/>
<keyword evidence="1" id="KW-0812">Transmembrane</keyword>
<evidence type="ECO:0000313" key="2">
    <source>
        <dbReference type="EMBL" id="MBO4209185.1"/>
    </source>
</evidence>
<organism evidence="2 3">
    <name type="scientific">Micromonospora echinofusca</name>
    <dbReference type="NCBI Taxonomy" id="47858"/>
    <lineage>
        <taxon>Bacteria</taxon>
        <taxon>Bacillati</taxon>
        <taxon>Actinomycetota</taxon>
        <taxon>Actinomycetes</taxon>
        <taxon>Micromonosporales</taxon>
        <taxon>Micromonosporaceae</taxon>
        <taxon>Micromonospora</taxon>
    </lineage>
</organism>
<keyword evidence="3" id="KW-1185">Reference proteome</keyword>
<evidence type="ECO:0008006" key="4">
    <source>
        <dbReference type="Google" id="ProtNLM"/>
    </source>
</evidence>
<reference evidence="2 3" key="1">
    <citation type="submission" date="2019-12" db="EMBL/GenBank/DDBJ databases">
        <title>Whole genome sequencing of endophytic Actinobacterium Micromonospora sp. MPMI6T.</title>
        <authorList>
            <person name="Evv R."/>
            <person name="Podile A.R."/>
        </authorList>
    </citation>
    <scope>NUCLEOTIDE SEQUENCE [LARGE SCALE GENOMIC DNA]</scope>
    <source>
        <strain evidence="2 3">MPMI6</strain>
    </source>
</reference>
<gene>
    <name evidence="2" type="ORF">GSF22_24775</name>
</gene>
<keyword evidence="1" id="KW-0472">Membrane</keyword>
<name>A0ABS3VXC7_MICEH</name>
<keyword evidence="1" id="KW-1133">Transmembrane helix</keyword>
<dbReference type="RefSeq" id="WP_208816156.1">
    <property type="nucleotide sequence ID" value="NZ_WVUH01000272.1"/>
</dbReference>
<sequence>MITHGLRAGTPEELMDMGDGATWLLVIVLLLAALGLLGLAVLPGPDRDGEPPVDPARLRAEAEELAGHAEAVRAEAERAVAAALAARDRVGAAEQDRDRTWQAQEAAEAAYQRAWRAALASREPRDTDDTARDRERTVTRAALSAYRRGDLSGAEFREVWRRAGEPDPVQQAREQVVERYRAELIAARRAYDRAAAAFRHLDEAARIAEVAARALVDEAAESAVEAEQARIAAHRYPDRWFRRRKTAGPAPEPGGD</sequence>
<dbReference type="Proteomes" id="UP000823521">
    <property type="component" value="Unassembled WGS sequence"/>
</dbReference>
<accession>A0ABS3VXC7</accession>
<comment type="caution">
    <text evidence="2">The sequence shown here is derived from an EMBL/GenBank/DDBJ whole genome shotgun (WGS) entry which is preliminary data.</text>
</comment>